<dbReference type="STRING" id="8153.ENSHBUP00000019558"/>
<reference evidence="3" key="1">
    <citation type="submission" date="2025-08" db="UniProtKB">
        <authorList>
            <consortium name="Ensembl"/>
        </authorList>
    </citation>
    <scope>IDENTIFICATION</scope>
</reference>
<dbReference type="InterPro" id="IPR038717">
    <property type="entry name" value="Tc1-like_DDE_dom"/>
</dbReference>
<accession>A0A3Q2W2Q7</accession>
<name>A0A3Q2W2Q7_HAPBU</name>
<feature type="region of interest" description="Disordered" evidence="1">
    <location>
        <begin position="62"/>
        <end position="82"/>
    </location>
</feature>
<dbReference type="InterPro" id="IPR036397">
    <property type="entry name" value="RNaseH_sf"/>
</dbReference>
<evidence type="ECO:0000259" key="2">
    <source>
        <dbReference type="Pfam" id="PF13358"/>
    </source>
</evidence>
<feature type="compositionally biased region" description="Polar residues" evidence="1">
    <location>
        <begin position="62"/>
        <end position="71"/>
    </location>
</feature>
<dbReference type="GO" id="GO:0003676">
    <property type="term" value="F:nucleic acid binding"/>
    <property type="evidence" value="ECO:0007669"/>
    <property type="project" value="InterPro"/>
</dbReference>
<dbReference type="Pfam" id="PF13358">
    <property type="entry name" value="DDE_3"/>
    <property type="match status" value="1"/>
</dbReference>
<organism evidence="3 4">
    <name type="scientific">Haplochromis burtoni</name>
    <name type="common">Burton's mouthbrooder</name>
    <name type="synonym">Chromis burtoni</name>
    <dbReference type="NCBI Taxonomy" id="8153"/>
    <lineage>
        <taxon>Eukaryota</taxon>
        <taxon>Metazoa</taxon>
        <taxon>Chordata</taxon>
        <taxon>Craniata</taxon>
        <taxon>Vertebrata</taxon>
        <taxon>Euteleostomi</taxon>
        <taxon>Actinopterygii</taxon>
        <taxon>Neopterygii</taxon>
        <taxon>Teleostei</taxon>
        <taxon>Neoteleostei</taxon>
        <taxon>Acanthomorphata</taxon>
        <taxon>Ovalentaria</taxon>
        <taxon>Cichlomorphae</taxon>
        <taxon>Cichliformes</taxon>
        <taxon>Cichlidae</taxon>
        <taxon>African cichlids</taxon>
        <taxon>Pseudocrenilabrinae</taxon>
        <taxon>Haplochromini</taxon>
        <taxon>Haplochromis</taxon>
    </lineage>
</organism>
<dbReference type="Ensembl" id="ENSHBUT00000028937.1">
    <property type="protein sequence ID" value="ENSHBUP00000019558.1"/>
    <property type="gene ID" value="ENSHBUG00000021753.1"/>
</dbReference>
<dbReference type="InterPro" id="IPR052338">
    <property type="entry name" value="Transposase_5"/>
</dbReference>
<sequence>MAKAKKLSLVERGRVVELHKRDLLQRLWNKKAKWKTPKISPALSRRIQLAVQQSSTQIKAVTGTEGLQKQKTPSKTKKRLQRPRLLERHRTDCLDFPTAHQTWNTERWKKVLFSDEKKFNLDAEQTPPEMFSTPHSGGGAIMAWGFFLQWKNGGAGVSNGHRLCGNNWVFQQDNALVHNARRTRDYFQENNITILDHPASSPDLNPVENLWGWMARKVYKKGQQFLTVNALCVALFTTW</sequence>
<evidence type="ECO:0000313" key="3">
    <source>
        <dbReference type="Ensembl" id="ENSHBUP00000019558.1"/>
    </source>
</evidence>
<dbReference type="OMA" id="TTCRINS"/>
<dbReference type="Gene3D" id="3.30.420.10">
    <property type="entry name" value="Ribonuclease H-like superfamily/Ribonuclease H"/>
    <property type="match status" value="2"/>
</dbReference>
<reference evidence="3" key="2">
    <citation type="submission" date="2025-09" db="UniProtKB">
        <authorList>
            <consortium name="Ensembl"/>
        </authorList>
    </citation>
    <scope>IDENTIFICATION</scope>
</reference>
<feature type="domain" description="Tc1-like transposase DDE" evidence="2">
    <location>
        <begin position="167"/>
        <end position="231"/>
    </location>
</feature>
<evidence type="ECO:0000313" key="4">
    <source>
        <dbReference type="Proteomes" id="UP000264840"/>
    </source>
</evidence>
<dbReference type="GeneTree" id="ENSGT00940000169433"/>
<dbReference type="Proteomes" id="UP000264840">
    <property type="component" value="Unplaced"/>
</dbReference>
<evidence type="ECO:0000256" key="1">
    <source>
        <dbReference type="SAM" id="MobiDB-lite"/>
    </source>
</evidence>
<dbReference type="PANTHER" id="PTHR23022:SF129">
    <property type="entry name" value="TRANSPOSABLE ELEMENT TC3 TRANSPOSASE"/>
    <property type="match status" value="1"/>
</dbReference>
<keyword evidence="4" id="KW-1185">Reference proteome</keyword>
<dbReference type="PANTHER" id="PTHR23022">
    <property type="entry name" value="TRANSPOSABLE ELEMENT-RELATED"/>
    <property type="match status" value="1"/>
</dbReference>
<protein>
    <recommendedName>
        <fullName evidence="2">Tc1-like transposase DDE domain-containing protein</fullName>
    </recommendedName>
</protein>
<feature type="compositionally biased region" description="Basic residues" evidence="1">
    <location>
        <begin position="72"/>
        <end position="82"/>
    </location>
</feature>
<dbReference type="AlphaFoldDB" id="A0A3Q2W2Q7"/>
<proteinExistence type="predicted"/>